<gene>
    <name evidence="1" type="ORF">P7K49_008949</name>
</gene>
<evidence type="ECO:0000313" key="1">
    <source>
        <dbReference type="EMBL" id="KAK2114683.1"/>
    </source>
</evidence>
<name>A0ABQ9W1L7_SAGOE</name>
<reference evidence="1 2" key="1">
    <citation type="submission" date="2023-05" db="EMBL/GenBank/DDBJ databases">
        <title>B98-5 Cell Line De Novo Hybrid Assembly: An Optical Mapping Approach.</title>
        <authorList>
            <person name="Kananen K."/>
            <person name="Auerbach J.A."/>
            <person name="Kautto E."/>
            <person name="Blachly J.S."/>
        </authorList>
    </citation>
    <scope>NUCLEOTIDE SEQUENCE [LARGE SCALE GENOMIC DNA]</scope>
    <source>
        <strain evidence="1">B95-8</strain>
        <tissue evidence="1">Cell line</tissue>
    </source>
</reference>
<sequence length="122" mass="13509">MGPTAVYGTTQMCSLTAKDRVPVKDFSVKDSCYLMTNPTFQSPKGNPIPAVADCGSPGDLSSVREVLDICAHTFQRKVPGSLKRLGGNSHWLHEDDSIKVYRRAWGLSRAMWHIQEVAEETE</sequence>
<comment type="caution">
    <text evidence="1">The sequence shown here is derived from an EMBL/GenBank/DDBJ whole genome shotgun (WGS) entry which is preliminary data.</text>
</comment>
<proteinExistence type="predicted"/>
<accession>A0ABQ9W1L7</accession>
<keyword evidence="2" id="KW-1185">Reference proteome</keyword>
<protein>
    <submittedName>
        <fullName evidence="1">Uncharacterized protein</fullName>
    </submittedName>
</protein>
<organism evidence="1 2">
    <name type="scientific">Saguinus oedipus</name>
    <name type="common">Cotton-top tamarin</name>
    <name type="synonym">Oedipomidas oedipus</name>
    <dbReference type="NCBI Taxonomy" id="9490"/>
    <lineage>
        <taxon>Eukaryota</taxon>
        <taxon>Metazoa</taxon>
        <taxon>Chordata</taxon>
        <taxon>Craniata</taxon>
        <taxon>Vertebrata</taxon>
        <taxon>Euteleostomi</taxon>
        <taxon>Mammalia</taxon>
        <taxon>Eutheria</taxon>
        <taxon>Euarchontoglires</taxon>
        <taxon>Primates</taxon>
        <taxon>Haplorrhini</taxon>
        <taxon>Platyrrhini</taxon>
        <taxon>Cebidae</taxon>
        <taxon>Callitrichinae</taxon>
        <taxon>Saguinus</taxon>
    </lineage>
</organism>
<evidence type="ECO:0000313" key="2">
    <source>
        <dbReference type="Proteomes" id="UP001266305"/>
    </source>
</evidence>
<dbReference type="Proteomes" id="UP001266305">
    <property type="component" value="Unassembled WGS sequence"/>
</dbReference>
<dbReference type="EMBL" id="JASSZA010000004">
    <property type="protein sequence ID" value="KAK2114683.1"/>
    <property type="molecule type" value="Genomic_DNA"/>
</dbReference>